<protein>
    <submittedName>
        <fullName evidence="1">39079_t:CDS:1</fullName>
    </submittedName>
</protein>
<dbReference type="EMBL" id="CAJVQB010000343">
    <property type="protein sequence ID" value="CAG8483008.1"/>
    <property type="molecule type" value="Genomic_DNA"/>
</dbReference>
<evidence type="ECO:0000313" key="1">
    <source>
        <dbReference type="EMBL" id="CAG8483008.1"/>
    </source>
</evidence>
<dbReference type="Proteomes" id="UP000789901">
    <property type="component" value="Unassembled WGS sequence"/>
</dbReference>
<reference evidence="1 2" key="1">
    <citation type="submission" date="2021-06" db="EMBL/GenBank/DDBJ databases">
        <authorList>
            <person name="Kallberg Y."/>
            <person name="Tangrot J."/>
            <person name="Rosling A."/>
        </authorList>
    </citation>
    <scope>NUCLEOTIDE SEQUENCE [LARGE SCALE GENOMIC DNA]</scope>
    <source>
        <strain evidence="1 2">120-4 pot B 10/14</strain>
    </source>
</reference>
<accession>A0ABN7U2L3</accession>
<organism evidence="1 2">
    <name type="scientific">Gigaspora margarita</name>
    <dbReference type="NCBI Taxonomy" id="4874"/>
    <lineage>
        <taxon>Eukaryota</taxon>
        <taxon>Fungi</taxon>
        <taxon>Fungi incertae sedis</taxon>
        <taxon>Mucoromycota</taxon>
        <taxon>Glomeromycotina</taxon>
        <taxon>Glomeromycetes</taxon>
        <taxon>Diversisporales</taxon>
        <taxon>Gigasporaceae</taxon>
        <taxon>Gigaspora</taxon>
    </lineage>
</organism>
<name>A0ABN7U2L3_GIGMA</name>
<proteinExistence type="predicted"/>
<sequence length="131" mass="14699">MHAVKKKIYIRARTKNCSKSHCKNESLSSESFAKSSLLLTNKQTTSVTLPNREFWFALPMNESDFVAVEDNTYNTINIDNNDTQQNSGKNTIKADAIEADDNDTQQYSGLQAISDNNNSIPKSKTTLVYNN</sequence>
<gene>
    <name evidence="1" type="ORF">GMARGA_LOCUS1336</name>
</gene>
<evidence type="ECO:0000313" key="2">
    <source>
        <dbReference type="Proteomes" id="UP000789901"/>
    </source>
</evidence>
<comment type="caution">
    <text evidence="1">The sequence shown here is derived from an EMBL/GenBank/DDBJ whole genome shotgun (WGS) entry which is preliminary data.</text>
</comment>
<keyword evidence="2" id="KW-1185">Reference proteome</keyword>